<proteinExistence type="predicted"/>
<reference evidence="1 2" key="1">
    <citation type="submission" date="2018-01" db="EMBL/GenBank/DDBJ databases">
        <title>A novel member of the phylum Bacteroidetes isolated from glacier ice.</title>
        <authorList>
            <person name="Liu Q."/>
            <person name="Xin Y.-H."/>
        </authorList>
    </citation>
    <scope>NUCLEOTIDE SEQUENCE [LARGE SCALE GENOMIC DNA]</scope>
    <source>
        <strain evidence="1 2">RB1R16</strain>
    </source>
</reference>
<comment type="caution">
    <text evidence="1">The sequence shown here is derived from an EMBL/GenBank/DDBJ whole genome shotgun (WGS) entry which is preliminary data.</text>
</comment>
<dbReference type="EMBL" id="PPSL01000003">
    <property type="protein sequence ID" value="PQJ10495.1"/>
    <property type="molecule type" value="Genomic_DNA"/>
</dbReference>
<accession>A0A2S7SV58</accession>
<keyword evidence="2" id="KW-1185">Reference proteome</keyword>
<sequence>MQCLYNAFYKTFFYKADHRQKTILFVNTDKNYDRQLKRKTEQDIFDGGAIEKYADTSMLRTAIIKEIKISNEGVLSVVLSFPAGSLLRRLDLIYDKIKKMPVLYSVEVFQPSPEGYGPIKGVTVKMKCNNFTSRIEESELVSNQYFTYAQGKLELKKYNTYRTITNSTQK</sequence>
<dbReference type="AlphaFoldDB" id="A0A2S7SV58"/>
<name>A0A2S7SV58_9BACT</name>
<protein>
    <submittedName>
        <fullName evidence="1">Uncharacterized protein</fullName>
    </submittedName>
</protein>
<evidence type="ECO:0000313" key="1">
    <source>
        <dbReference type="EMBL" id="PQJ10495.1"/>
    </source>
</evidence>
<organism evidence="1 2">
    <name type="scientific">Flavipsychrobacter stenotrophus</name>
    <dbReference type="NCBI Taxonomy" id="2077091"/>
    <lineage>
        <taxon>Bacteria</taxon>
        <taxon>Pseudomonadati</taxon>
        <taxon>Bacteroidota</taxon>
        <taxon>Chitinophagia</taxon>
        <taxon>Chitinophagales</taxon>
        <taxon>Chitinophagaceae</taxon>
        <taxon>Flavipsychrobacter</taxon>
    </lineage>
</organism>
<evidence type="ECO:0000313" key="2">
    <source>
        <dbReference type="Proteomes" id="UP000239872"/>
    </source>
</evidence>
<gene>
    <name evidence="1" type="ORF">CJD36_010995</name>
</gene>
<dbReference type="Proteomes" id="UP000239872">
    <property type="component" value="Unassembled WGS sequence"/>
</dbReference>